<dbReference type="AlphaFoldDB" id="A0A0F9CU95"/>
<sequence>MKTRNIAQLPTGTYLADGDVVDTTKATHDKYKVENLDFCTVLPEHIREGSKATQRDYMMQKAAQELAAQLLNMDGVFTLSTRYVIETRETRVYHRIKVLVIDK</sequence>
<protein>
    <submittedName>
        <fullName evidence="1">Uncharacterized protein</fullName>
    </submittedName>
</protein>
<accession>A0A0F9CU95</accession>
<evidence type="ECO:0000313" key="1">
    <source>
        <dbReference type="EMBL" id="KKL09256.1"/>
    </source>
</evidence>
<proteinExistence type="predicted"/>
<reference evidence="1" key="1">
    <citation type="journal article" date="2015" name="Nature">
        <title>Complex archaea that bridge the gap between prokaryotes and eukaryotes.</title>
        <authorList>
            <person name="Spang A."/>
            <person name="Saw J.H."/>
            <person name="Jorgensen S.L."/>
            <person name="Zaremba-Niedzwiedzka K."/>
            <person name="Martijn J."/>
            <person name="Lind A.E."/>
            <person name="van Eijk R."/>
            <person name="Schleper C."/>
            <person name="Guy L."/>
            <person name="Ettema T.J."/>
        </authorList>
    </citation>
    <scope>NUCLEOTIDE SEQUENCE</scope>
</reference>
<dbReference type="EMBL" id="LAZR01042555">
    <property type="protein sequence ID" value="KKL09256.1"/>
    <property type="molecule type" value="Genomic_DNA"/>
</dbReference>
<gene>
    <name evidence="1" type="ORF">LCGC14_2567660</name>
</gene>
<comment type="caution">
    <text evidence="1">The sequence shown here is derived from an EMBL/GenBank/DDBJ whole genome shotgun (WGS) entry which is preliminary data.</text>
</comment>
<organism evidence="1">
    <name type="scientific">marine sediment metagenome</name>
    <dbReference type="NCBI Taxonomy" id="412755"/>
    <lineage>
        <taxon>unclassified sequences</taxon>
        <taxon>metagenomes</taxon>
        <taxon>ecological metagenomes</taxon>
    </lineage>
</organism>
<name>A0A0F9CU95_9ZZZZ</name>